<evidence type="ECO:0000313" key="2">
    <source>
        <dbReference type="EMBL" id="KAK4877070.1"/>
    </source>
</evidence>
<dbReference type="Proteomes" id="UP001353858">
    <property type="component" value="Unassembled WGS sequence"/>
</dbReference>
<accession>A0AAN7Q2K4</accession>
<protein>
    <submittedName>
        <fullName evidence="2">Uncharacterized protein</fullName>
    </submittedName>
</protein>
<gene>
    <name evidence="2" type="ORF">RN001_009576</name>
</gene>
<dbReference type="GO" id="GO:0005765">
    <property type="term" value="C:lysosomal membrane"/>
    <property type="evidence" value="ECO:0007669"/>
    <property type="project" value="TreeGrafter"/>
</dbReference>
<dbReference type="EMBL" id="JARPUR010000004">
    <property type="protein sequence ID" value="KAK4877070.1"/>
    <property type="molecule type" value="Genomic_DNA"/>
</dbReference>
<dbReference type="PANTHER" id="PTHR12127:SF7">
    <property type="entry name" value="SD02261P"/>
    <property type="match status" value="1"/>
</dbReference>
<evidence type="ECO:0000313" key="3">
    <source>
        <dbReference type="Proteomes" id="UP001353858"/>
    </source>
</evidence>
<feature type="region of interest" description="Disordered" evidence="1">
    <location>
        <begin position="1"/>
        <end position="28"/>
    </location>
</feature>
<comment type="caution">
    <text evidence="2">The sequence shown here is derived from an EMBL/GenBank/DDBJ whole genome shotgun (WGS) entry which is preliminary data.</text>
</comment>
<dbReference type="AlphaFoldDB" id="A0AAN7Q2K4"/>
<name>A0AAN7Q2K4_9COLE</name>
<dbReference type="GO" id="GO:0005886">
    <property type="term" value="C:plasma membrane"/>
    <property type="evidence" value="ECO:0007669"/>
    <property type="project" value="TreeGrafter"/>
</dbReference>
<keyword evidence="3" id="KW-1185">Reference proteome</keyword>
<dbReference type="InterPro" id="IPR039031">
    <property type="entry name" value="Mucolipin"/>
</dbReference>
<feature type="compositionally biased region" description="Polar residues" evidence="1">
    <location>
        <begin position="1"/>
        <end position="14"/>
    </location>
</feature>
<reference evidence="3" key="1">
    <citation type="submission" date="2023-01" db="EMBL/GenBank/DDBJ databases">
        <title>Key to firefly adult light organ development and bioluminescence: homeobox transcription factors regulate luciferase expression and transportation to peroxisome.</title>
        <authorList>
            <person name="Fu X."/>
        </authorList>
    </citation>
    <scope>NUCLEOTIDE SEQUENCE [LARGE SCALE GENOMIC DNA]</scope>
</reference>
<dbReference type="GO" id="GO:0072345">
    <property type="term" value="F:NAADP-sensitive calcium-release channel activity"/>
    <property type="evidence" value="ECO:0007669"/>
    <property type="project" value="TreeGrafter"/>
</dbReference>
<dbReference type="PANTHER" id="PTHR12127">
    <property type="entry name" value="MUCOLIPIN"/>
    <property type="match status" value="1"/>
</dbReference>
<proteinExistence type="predicted"/>
<sequence length="74" mass="8927">MEQSRSGSPDGCSTESDEDIHQRIQDQITEDITMPLLTEEKMRRKLQFFFMNPIEKWQAKRRFPYKFMVQIQPC</sequence>
<organism evidence="2 3">
    <name type="scientific">Aquatica leii</name>
    <dbReference type="NCBI Taxonomy" id="1421715"/>
    <lineage>
        <taxon>Eukaryota</taxon>
        <taxon>Metazoa</taxon>
        <taxon>Ecdysozoa</taxon>
        <taxon>Arthropoda</taxon>
        <taxon>Hexapoda</taxon>
        <taxon>Insecta</taxon>
        <taxon>Pterygota</taxon>
        <taxon>Neoptera</taxon>
        <taxon>Endopterygota</taxon>
        <taxon>Coleoptera</taxon>
        <taxon>Polyphaga</taxon>
        <taxon>Elateriformia</taxon>
        <taxon>Elateroidea</taxon>
        <taxon>Lampyridae</taxon>
        <taxon>Luciolinae</taxon>
        <taxon>Aquatica</taxon>
    </lineage>
</organism>
<evidence type="ECO:0000256" key="1">
    <source>
        <dbReference type="SAM" id="MobiDB-lite"/>
    </source>
</evidence>